<keyword evidence="3 6" id="KW-1133">Transmembrane helix</keyword>
<keyword evidence="8" id="KW-1185">Reference proteome</keyword>
<evidence type="ECO:0000313" key="8">
    <source>
        <dbReference type="Proteomes" id="UP001558481"/>
    </source>
</evidence>
<keyword evidence="4 6" id="KW-0472">Membrane</keyword>
<name>A0ABV3V1X4_9MICC</name>
<feature type="transmembrane region" description="Helical" evidence="6">
    <location>
        <begin position="192"/>
        <end position="215"/>
    </location>
</feature>
<feature type="transmembrane region" description="Helical" evidence="6">
    <location>
        <begin position="161"/>
        <end position="180"/>
    </location>
</feature>
<dbReference type="RefSeq" id="WP_368629362.1">
    <property type="nucleotide sequence ID" value="NZ_JAYWLU010000007.1"/>
</dbReference>
<proteinExistence type="predicted"/>
<sequence>MTGPRAQPHDQGMFAFAIGIALVAALCLALGTHLQHRVVAGRSADAAAPASPTTPRAHVVHRIFRSPLWLVGLALLVLETVLNVIALGLAPVALIQPLGTLSLVAAVLLSLRAARSKGSDQVKTQMTPGVMAGVVITIVSVGLFVGVSAKWSIEPEASPGRMLTLGCLLVVFSAVGAAVANSSTGHLARIACAGVLFGTVAASAHVLLFTLLQAFDGAVFGPDLLPVIFGALSAVHWFLIVGLILGSITGMWVVQTAYLSGPPETVLAGLTVIDPLTAVGIGALLLGEYAPMPTPVLMPLAVVAVFAVLGVLLLVRAHPSVLRPERAPHETSVGRPARAPSTLASYRSTPARHGAAVTNERSWS</sequence>
<feature type="transmembrane region" description="Helical" evidence="6">
    <location>
        <begin position="12"/>
        <end position="32"/>
    </location>
</feature>
<feature type="transmembrane region" description="Helical" evidence="6">
    <location>
        <begin position="266"/>
        <end position="290"/>
    </location>
</feature>
<reference evidence="7 8" key="1">
    <citation type="journal article" date="2024" name="Fungal Genet. Biol.">
        <title>The porcine skin microbiome exhibits broad fungal antagonism.</title>
        <authorList>
            <person name="De La Cruz K.F."/>
            <person name="Townsend E.C."/>
            <person name="Alex Cheong J.Z."/>
            <person name="Salamzade R."/>
            <person name="Liu A."/>
            <person name="Sandstrom S."/>
            <person name="Davila E."/>
            <person name="Huang L."/>
            <person name="Xu K.H."/>
            <person name="Wu S.Y."/>
            <person name="Meudt J.J."/>
            <person name="Shanmuganayagam D."/>
            <person name="Gibson A.L.F."/>
            <person name="Kalan L.R."/>
        </authorList>
    </citation>
    <scope>NUCLEOTIDE SEQUENCE [LARGE SCALE GENOMIC DNA]</scope>
    <source>
        <strain evidence="7 8">LK2625</strain>
    </source>
</reference>
<dbReference type="EMBL" id="JAYWLU010000007">
    <property type="protein sequence ID" value="MEX3594708.1"/>
    <property type="molecule type" value="Genomic_DNA"/>
</dbReference>
<dbReference type="InterPro" id="IPR008521">
    <property type="entry name" value="Mg_trans_NIPA"/>
</dbReference>
<evidence type="ECO:0000256" key="3">
    <source>
        <dbReference type="ARBA" id="ARBA00022989"/>
    </source>
</evidence>
<evidence type="ECO:0000256" key="6">
    <source>
        <dbReference type="SAM" id="Phobius"/>
    </source>
</evidence>
<protein>
    <submittedName>
        <fullName evidence="7">DMT family transporter</fullName>
    </submittedName>
</protein>
<dbReference type="PANTHER" id="PTHR40761:SF1">
    <property type="entry name" value="CONSERVED INTEGRAL MEMBRANE ALANINE VALINE AND LEUCINE RICH PROTEIN-RELATED"/>
    <property type="match status" value="1"/>
</dbReference>
<dbReference type="Proteomes" id="UP001558481">
    <property type="component" value="Unassembled WGS sequence"/>
</dbReference>
<feature type="transmembrane region" description="Helical" evidence="6">
    <location>
        <begin position="296"/>
        <end position="315"/>
    </location>
</feature>
<feature type="region of interest" description="Disordered" evidence="5">
    <location>
        <begin position="325"/>
        <end position="364"/>
    </location>
</feature>
<feature type="transmembrane region" description="Helical" evidence="6">
    <location>
        <begin position="227"/>
        <end position="254"/>
    </location>
</feature>
<keyword evidence="2 6" id="KW-0812">Transmembrane</keyword>
<comment type="caution">
    <text evidence="7">The sequence shown here is derived from an EMBL/GenBank/DDBJ whole genome shotgun (WGS) entry which is preliminary data.</text>
</comment>
<organism evidence="7 8">
    <name type="scientific">Kocuria carniphila</name>
    <dbReference type="NCBI Taxonomy" id="262208"/>
    <lineage>
        <taxon>Bacteria</taxon>
        <taxon>Bacillati</taxon>
        <taxon>Actinomycetota</taxon>
        <taxon>Actinomycetes</taxon>
        <taxon>Micrococcales</taxon>
        <taxon>Micrococcaceae</taxon>
        <taxon>Kocuria</taxon>
    </lineage>
</organism>
<accession>A0ABV3V1X4</accession>
<gene>
    <name evidence="7" type="ORF">VVR66_08285</name>
</gene>
<evidence type="ECO:0000256" key="1">
    <source>
        <dbReference type="ARBA" id="ARBA00004141"/>
    </source>
</evidence>
<dbReference type="Pfam" id="PF05653">
    <property type="entry name" value="Mg_trans_NIPA"/>
    <property type="match status" value="1"/>
</dbReference>
<evidence type="ECO:0000256" key="4">
    <source>
        <dbReference type="ARBA" id="ARBA00023136"/>
    </source>
</evidence>
<feature type="transmembrane region" description="Helical" evidence="6">
    <location>
        <begin position="95"/>
        <end position="114"/>
    </location>
</feature>
<comment type="subcellular location">
    <subcellularLocation>
        <location evidence="1">Membrane</location>
        <topology evidence="1">Multi-pass membrane protein</topology>
    </subcellularLocation>
</comment>
<evidence type="ECO:0000256" key="5">
    <source>
        <dbReference type="SAM" id="MobiDB-lite"/>
    </source>
</evidence>
<dbReference type="PANTHER" id="PTHR40761">
    <property type="entry name" value="CONSERVED INTEGRAL MEMBRANE ALANINE VALINE AND LEUCINE RICH PROTEIN-RELATED"/>
    <property type="match status" value="1"/>
</dbReference>
<feature type="transmembrane region" description="Helical" evidence="6">
    <location>
        <begin position="68"/>
        <end position="89"/>
    </location>
</feature>
<evidence type="ECO:0000313" key="7">
    <source>
        <dbReference type="EMBL" id="MEX3594708.1"/>
    </source>
</evidence>
<evidence type="ECO:0000256" key="2">
    <source>
        <dbReference type="ARBA" id="ARBA00022692"/>
    </source>
</evidence>
<feature type="transmembrane region" description="Helical" evidence="6">
    <location>
        <begin position="126"/>
        <end position="149"/>
    </location>
</feature>